<dbReference type="Gene3D" id="3.40.50.150">
    <property type="entry name" value="Vaccinia Virus protein VP39"/>
    <property type="match status" value="1"/>
</dbReference>
<dbReference type="GO" id="GO:0009312">
    <property type="term" value="P:oligosaccharide biosynthetic process"/>
    <property type="evidence" value="ECO:0007669"/>
    <property type="project" value="InterPro"/>
</dbReference>
<reference evidence="5" key="1">
    <citation type="submission" date="2016-10" db="EMBL/GenBank/DDBJ databases">
        <authorList>
            <person name="Varghese N."/>
            <person name="Submissions S."/>
        </authorList>
    </citation>
    <scope>NUCLEOTIDE SEQUENCE [LARGE SCALE GENOMIC DNA]</scope>
    <source>
        <strain evidence="5">CGMCC 1.1761</strain>
    </source>
</reference>
<dbReference type="GO" id="GO:0008757">
    <property type="term" value="F:S-adenosylmethionine-dependent methyltransferase activity"/>
    <property type="evidence" value="ECO:0007669"/>
    <property type="project" value="InterPro"/>
</dbReference>
<gene>
    <name evidence="4" type="ORF">SAMN05660859_1250</name>
</gene>
<keyword evidence="2" id="KW-0808">Transferase</keyword>
<sequence length="191" mass="20861">MNTSLPVAYFDTLYAGSPDPWSFETSPYEQAKYAATLAALPHPRYGRALEIGCSIGVLTERLAARCDALVAMEPAAAALDRARQRCRLLPQIDFLLASAPDDWPPGTFDLILLSEVVYYLAASDVSRLAACVTQSLRPGAHVELVHWVRETDYPLSGDEAAELFIVATAGTLTLMAQQRTEDYRLDLLVAA</sequence>
<protein>
    <submittedName>
        <fullName evidence="4">Nodulation protein S (NodS)</fullName>
    </submittedName>
</protein>
<dbReference type="AlphaFoldDB" id="A0A1G4QJJ6"/>
<dbReference type="STRING" id="177413.SAMN05660859_1250"/>
<evidence type="ECO:0000256" key="2">
    <source>
        <dbReference type="ARBA" id="ARBA00022679"/>
    </source>
</evidence>
<organism evidence="4 5">
    <name type="scientific">Ancylobacter rudongensis</name>
    <dbReference type="NCBI Taxonomy" id="177413"/>
    <lineage>
        <taxon>Bacteria</taxon>
        <taxon>Pseudomonadati</taxon>
        <taxon>Pseudomonadota</taxon>
        <taxon>Alphaproteobacteria</taxon>
        <taxon>Hyphomicrobiales</taxon>
        <taxon>Xanthobacteraceae</taxon>
        <taxon>Ancylobacter</taxon>
    </lineage>
</organism>
<keyword evidence="5" id="KW-1185">Reference proteome</keyword>
<evidence type="ECO:0000256" key="1">
    <source>
        <dbReference type="ARBA" id="ARBA00022603"/>
    </source>
</evidence>
<accession>A0A1G4QJJ6</accession>
<dbReference type="SUPFAM" id="SSF53335">
    <property type="entry name" value="S-adenosyl-L-methionine-dependent methyltransferases"/>
    <property type="match status" value="1"/>
</dbReference>
<dbReference type="PANTHER" id="PTHR43464">
    <property type="entry name" value="METHYLTRANSFERASE"/>
    <property type="match status" value="1"/>
</dbReference>
<proteinExistence type="predicted"/>
<name>A0A1G4QJJ6_9HYPH</name>
<dbReference type="PANTHER" id="PTHR43464:SF19">
    <property type="entry name" value="UBIQUINONE BIOSYNTHESIS O-METHYLTRANSFERASE, MITOCHONDRIAL"/>
    <property type="match status" value="1"/>
</dbReference>
<keyword evidence="3" id="KW-0949">S-adenosyl-L-methionine</keyword>
<dbReference type="Pfam" id="PF05401">
    <property type="entry name" value="NodS"/>
    <property type="match status" value="1"/>
</dbReference>
<dbReference type="GO" id="GO:0032259">
    <property type="term" value="P:methylation"/>
    <property type="evidence" value="ECO:0007669"/>
    <property type="project" value="UniProtKB-KW"/>
</dbReference>
<dbReference type="Proteomes" id="UP000198889">
    <property type="component" value="Unassembled WGS sequence"/>
</dbReference>
<keyword evidence="1" id="KW-0489">Methyltransferase</keyword>
<dbReference type="CDD" id="cd02440">
    <property type="entry name" value="AdoMet_MTases"/>
    <property type="match status" value="1"/>
</dbReference>
<dbReference type="InterPro" id="IPR008715">
    <property type="entry name" value="SAM-MeTfrase_NodS-like"/>
</dbReference>
<evidence type="ECO:0000313" key="4">
    <source>
        <dbReference type="EMBL" id="SCW44627.1"/>
    </source>
</evidence>
<evidence type="ECO:0000256" key="3">
    <source>
        <dbReference type="ARBA" id="ARBA00022691"/>
    </source>
</evidence>
<evidence type="ECO:0000313" key="5">
    <source>
        <dbReference type="Proteomes" id="UP000198889"/>
    </source>
</evidence>
<dbReference type="RefSeq" id="WP_091436956.1">
    <property type="nucleotide sequence ID" value="NZ_FMTP01000001.1"/>
</dbReference>
<dbReference type="InterPro" id="IPR029063">
    <property type="entry name" value="SAM-dependent_MTases_sf"/>
</dbReference>
<dbReference type="EMBL" id="FMTP01000001">
    <property type="protein sequence ID" value="SCW44627.1"/>
    <property type="molecule type" value="Genomic_DNA"/>
</dbReference>